<keyword evidence="3" id="KW-1185">Reference proteome</keyword>
<organism evidence="2 3">
    <name type="scientific">Staphylotrichum tortipilum</name>
    <dbReference type="NCBI Taxonomy" id="2831512"/>
    <lineage>
        <taxon>Eukaryota</taxon>
        <taxon>Fungi</taxon>
        <taxon>Dikarya</taxon>
        <taxon>Ascomycota</taxon>
        <taxon>Pezizomycotina</taxon>
        <taxon>Sordariomycetes</taxon>
        <taxon>Sordariomycetidae</taxon>
        <taxon>Sordariales</taxon>
        <taxon>Chaetomiaceae</taxon>
        <taxon>Staphylotrichum</taxon>
    </lineage>
</organism>
<name>A0AAN6MQR1_9PEZI</name>
<dbReference type="AlphaFoldDB" id="A0AAN6MQR1"/>
<dbReference type="Proteomes" id="UP001303889">
    <property type="component" value="Unassembled WGS sequence"/>
</dbReference>
<reference evidence="2" key="2">
    <citation type="submission" date="2023-05" db="EMBL/GenBank/DDBJ databases">
        <authorList>
            <consortium name="Lawrence Berkeley National Laboratory"/>
            <person name="Steindorff A."/>
            <person name="Hensen N."/>
            <person name="Bonometti L."/>
            <person name="Westerberg I."/>
            <person name="Brannstrom I.O."/>
            <person name="Guillou S."/>
            <person name="Cros-Aarteil S."/>
            <person name="Calhoun S."/>
            <person name="Haridas S."/>
            <person name="Kuo A."/>
            <person name="Mondo S."/>
            <person name="Pangilinan J."/>
            <person name="Riley R."/>
            <person name="Labutti K."/>
            <person name="Andreopoulos B."/>
            <person name="Lipzen A."/>
            <person name="Chen C."/>
            <person name="Yanf M."/>
            <person name="Daum C."/>
            <person name="Ng V."/>
            <person name="Clum A."/>
            <person name="Ohm R."/>
            <person name="Martin F."/>
            <person name="Silar P."/>
            <person name="Natvig D."/>
            <person name="Lalanne C."/>
            <person name="Gautier V."/>
            <person name="Ament-Velasquez S.L."/>
            <person name="Kruys A."/>
            <person name="Hutchinson M.I."/>
            <person name="Powell A.J."/>
            <person name="Barry K."/>
            <person name="Miller A.N."/>
            <person name="Grigoriev I.V."/>
            <person name="Debuchy R."/>
            <person name="Gladieux P."/>
            <person name="Thoren M.H."/>
            <person name="Johannesson H."/>
        </authorList>
    </citation>
    <scope>NUCLEOTIDE SEQUENCE</scope>
    <source>
        <strain evidence="2">CBS 103.79</strain>
    </source>
</reference>
<sequence>MTNRDLLLFDADAAESDLTHLPPIPSYEESIASPPLPSPSLSTLQEPQAPLQILAATWGGVTVTPDIQSLVAASGTSLTLDLRALHRLLSPDPAPGTTKVLSVLYRLVDENGNEGARLLVVSEDAKINGPPRGVVVIGRGAAGSVPAQAQAQAQGRGAVLLHARVDRPWRAGARGQVEILGVVYGPRRVEDAAVLVELGEYFEGRRRQVRVNNAFFGGDPWPYKRKSWTVFFRFVGGKRVQVVTGWEDGALEVPWSRDL</sequence>
<evidence type="ECO:0000313" key="2">
    <source>
        <dbReference type="EMBL" id="KAK3904706.1"/>
    </source>
</evidence>
<comment type="caution">
    <text evidence="2">The sequence shown here is derived from an EMBL/GenBank/DDBJ whole genome shotgun (WGS) entry which is preliminary data.</text>
</comment>
<gene>
    <name evidence="2" type="ORF">C8A05DRAFT_42268</name>
</gene>
<feature type="region of interest" description="Disordered" evidence="1">
    <location>
        <begin position="20"/>
        <end position="44"/>
    </location>
</feature>
<accession>A0AAN6MQR1</accession>
<evidence type="ECO:0000256" key="1">
    <source>
        <dbReference type="SAM" id="MobiDB-lite"/>
    </source>
</evidence>
<dbReference type="EMBL" id="MU855387">
    <property type="protein sequence ID" value="KAK3904706.1"/>
    <property type="molecule type" value="Genomic_DNA"/>
</dbReference>
<evidence type="ECO:0000313" key="3">
    <source>
        <dbReference type="Proteomes" id="UP001303889"/>
    </source>
</evidence>
<reference evidence="2" key="1">
    <citation type="journal article" date="2023" name="Mol. Phylogenet. Evol.">
        <title>Genome-scale phylogeny and comparative genomics of the fungal order Sordariales.</title>
        <authorList>
            <person name="Hensen N."/>
            <person name="Bonometti L."/>
            <person name="Westerberg I."/>
            <person name="Brannstrom I.O."/>
            <person name="Guillou S."/>
            <person name="Cros-Aarteil S."/>
            <person name="Calhoun S."/>
            <person name="Haridas S."/>
            <person name="Kuo A."/>
            <person name="Mondo S."/>
            <person name="Pangilinan J."/>
            <person name="Riley R."/>
            <person name="LaButti K."/>
            <person name="Andreopoulos B."/>
            <person name="Lipzen A."/>
            <person name="Chen C."/>
            <person name="Yan M."/>
            <person name="Daum C."/>
            <person name="Ng V."/>
            <person name="Clum A."/>
            <person name="Steindorff A."/>
            <person name="Ohm R.A."/>
            <person name="Martin F."/>
            <person name="Silar P."/>
            <person name="Natvig D.O."/>
            <person name="Lalanne C."/>
            <person name="Gautier V."/>
            <person name="Ament-Velasquez S.L."/>
            <person name="Kruys A."/>
            <person name="Hutchinson M.I."/>
            <person name="Powell A.J."/>
            <person name="Barry K."/>
            <person name="Miller A.N."/>
            <person name="Grigoriev I.V."/>
            <person name="Debuchy R."/>
            <person name="Gladieux P."/>
            <person name="Hiltunen Thoren M."/>
            <person name="Johannesson H."/>
        </authorList>
    </citation>
    <scope>NUCLEOTIDE SEQUENCE</scope>
    <source>
        <strain evidence="2">CBS 103.79</strain>
    </source>
</reference>
<proteinExistence type="predicted"/>
<protein>
    <submittedName>
        <fullName evidence="2">Uncharacterized protein</fullName>
    </submittedName>
</protein>